<name>U4KTS8_PYROM</name>
<proteinExistence type="predicted"/>
<keyword evidence="3" id="KW-1185">Reference proteome</keyword>
<evidence type="ECO:0000313" key="2">
    <source>
        <dbReference type="EMBL" id="CCX04353.1"/>
    </source>
</evidence>
<dbReference type="AlphaFoldDB" id="U4KTS8"/>
<dbReference type="Proteomes" id="UP000018144">
    <property type="component" value="Unassembled WGS sequence"/>
</dbReference>
<gene>
    <name evidence="2" type="ORF">PCON_01901</name>
</gene>
<sequence>MADPISFGASVLGLVGAAQKVGELLYAFGSSMVNAVDSVTKLNHEIESITAVFRVLGALVFQKETQDIIRLPPSPVQPVIETLLTSVTGCVLIFSELENLLDEVGDVNTSVWDKAKWATREGAAKELQAHLERHKATLNLALSALNIAQR</sequence>
<dbReference type="Pfam" id="PF17111">
    <property type="entry name" value="PigL_N"/>
    <property type="match status" value="1"/>
</dbReference>
<dbReference type="OrthoDB" id="19923at2759"/>
<evidence type="ECO:0000259" key="1">
    <source>
        <dbReference type="Pfam" id="PF17111"/>
    </source>
</evidence>
<dbReference type="InterPro" id="IPR031348">
    <property type="entry name" value="PigL_N"/>
</dbReference>
<reference evidence="2 3" key="1">
    <citation type="journal article" date="2013" name="PLoS Genet.">
        <title>The genome and development-dependent transcriptomes of Pyronema confluens: a window into fungal evolution.</title>
        <authorList>
            <person name="Traeger S."/>
            <person name="Altegoer F."/>
            <person name="Freitag M."/>
            <person name="Gabaldon T."/>
            <person name="Kempken F."/>
            <person name="Kumar A."/>
            <person name="Marcet-Houben M."/>
            <person name="Poggeler S."/>
            <person name="Stajich J.E."/>
            <person name="Nowrousian M."/>
        </authorList>
    </citation>
    <scope>NUCLEOTIDE SEQUENCE [LARGE SCALE GENOMIC DNA]</scope>
    <source>
        <strain evidence="3">CBS 100304</strain>
        <tissue evidence="2">Vegetative mycelium</tissue>
    </source>
</reference>
<evidence type="ECO:0000313" key="3">
    <source>
        <dbReference type="Proteomes" id="UP000018144"/>
    </source>
</evidence>
<protein>
    <recommendedName>
        <fullName evidence="1">Azaphilone pigments biosynthesis cluster protein L N-terminal domain-containing protein</fullName>
    </recommendedName>
</protein>
<accession>U4KTS8</accession>
<organism evidence="2 3">
    <name type="scientific">Pyronema omphalodes (strain CBS 100304)</name>
    <name type="common">Pyronema confluens</name>
    <dbReference type="NCBI Taxonomy" id="1076935"/>
    <lineage>
        <taxon>Eukaryota</taxon>
        <taxon>Fungi</taxon>
        <taxon>Dikarya</taxon>
        <taxon>Ascomycota</taxon>
        <taxon>Pezizomycotina</taxon>
        <taxon>Pezizomycetes</taxon>
        <taxon>Pezizales</taxon>
        <taxon>Pyronemataceae</taxon>
        <taxon>Pyronema</taxon>
    </lineage>
</organism>
<feature type="domain" description="Azaphilone pigments biosynthesis cluster protein L N-terminal" evidence="1">
    <location>
        <begin position="2"/>
        <end position="148"/>
    </location>
</feature>
<dbReference type="EMBL" id="HF935199">
    <property type="protein sequence ID" value="CCX04353.1"/>
    <property type="molecule type" value="Genomic_DNA"/>
</dbReference>